<dbReference type="PANTHER" id="PTHR46401">
    <property type="entry name" value="GLYCOSYLTRANSFERASE WBBK-RELATED"/>
    <property type="match status" value="1"/>
</dbReference>
<keyword evidence="5" id="KW-1185">Reference proteome</keyword>
<dbReference type="EMBL" id="FNWU01000002">
    <property type="protein sequence ID" value="SEH46349.1"/>
    <property type="molecule type" value="Genomic_DNA"/>
</dbReference>
<name>A0A1H6IAR9_9EURY</name>
<dbReference type="SUPFAM" id="SSF53756">
    <property type="entry name" value="UDP-Glycosyltransferase/glycogen phosphorylase"/>
    <property type="match status" value="1"/>
</dbReference>
<accession>A0A1H6IAR9</accession>
<dbReference type="InterPro" id="IPR001296">
    <property type="entry name" value="Glyco_trans_1"/>
</dbReference>
<dbReference type="OrthoDB" id="132546at2157"/>
<dbReference type="Gene3D" id="3.40.50.2000">
    <property type="entry name" value="Glycogen Phosphorylase B"/>
    <property type="match status" value="2"/>
</dbReference>
<proteinExistence type="predicted"/>
<keyword evidence="2" id="KW-0812">Transmembrane</keyword>
<dbReference type="RefSeq" id="WP_177167452.1">
    <property type="nucleotide sequence ID" value="NZ_FNWU01000002.1"/>
</dbReference>
<sequence length="340" mass="37413">MRDDVDMNDILFLTTGTSVFTTKDREMLEERYNVTTVEMNIRKEPTDFITLVQEIRRHDLLFGWFASPTVSIATLIASFLNTSSIIITGGFDVARVPEIEYGLTLDSKYYHLTRAALTAANKVLAVSESNKTEALEIAPTAHIETVYVGAVDTETFVPGTDSDENLVLTVGAVKTQNLVKKGLKPFAEASKLLPDKEFVILGDHADEEAVSKLRASGGDNLSLPGYASFDDLVKYYQRAGIYVQASRHESFGISLAEAMACECVPVASRHGSLPEVVGETGVYVDPVTPKGLKTGIIDATELPGTPARQRVLEKFRKAQRRDALYSHVDDVLERSRTYRG</sequence>
<protein>
    <submittedName>
        <fullName evidence="4">Glycosyltransferase involved in cell wall bisynthesis</fullName>
    </submittedName>
</protein>
<dbReference type="GO" id="GO:0016757">
    <property type="term" value="F:glycosyltransferase activity"/>
    <property type="evidence" value="ECO:0007669"/>
    <property type="project" value="InterPro"/>
</dbReference>
<evidence type="ECO:0000259" key="3">
    <source>
        <dbReference type="Pfam" id="PF00534"/>
    </source>
</evidence>
<dbReference type="PANTHER" id="PTHR46401:SF2">
    <property type="entry name" value="GLYCOSYLTRANSFERASE WBBK-RELATED"/>
    <property type="match status" value="1"/>
</dbReference>
<evidence type="ECO:0000256" key="2">
    <source>
        <dbReference type="SAM" id="Phobius"/>
    </source>
</evidence>
<dbReference type="Proteomes" id="UP000199215">
    <property type="component" value="Unassembled WGS sequence"/>
</dbReference>
<organism evidence="4 5">
    <name type="scientific">Halopenitus malekzadehii</name>
    <dbReference type="NCBI Taxonomy" id="1267564"/>
    <lineage>
        <taxon>Archaea</taxon>
        <taxon>Methanobacteriati</taxon>
        <taxon>Methanobacteriota</taxon>
        <taxon>Stenosarchaea group</taxon>
        <taxon>Halobacteria</taxon>
        <taxon>Halobacteriales</taxon>
        <taxon>Haloferacaceae</taxon>
        <taxon>Halopenitus</taxon>
    </lineage>
</organism>
<dbReference type="CDD" id="cd03801">
    <property type="entry name" value="GT4_PimA-like"/>
    <property type="match status" value="1"/>
</dbReference>
<evidence type="ECO:0000313" key="4">
    <source>
        <dbReference type="EMBL" id="SEH46349.1"/>
    </source>
</evidence>
<evidence type="ECO:0000256" key="1">
    <source>
        <dbReference type="ARBA" id="ARBA00022679"/>
    </source>
</evidence>
<reference evidence="4 5" key="1">
    <citation type="submission" date="2016-10" db="EMBL/GenBank/DDBJ databases">
        <authorList>
            <person name="de Groot N.N."/>
        </authorList>
    </citation>
    <scope>NUCLEOTIDE SEQUENCE [LARGE SCALE GENOMIC DNA]</scope>
    <source>
        <strain evidence="4 5">IBRC-M10418</strain>
    </source>
</reference>
<evidence type="ECO:0000313" key="5">
    <source>
        <dbReference type="Proteomes" id="UP000199215"/>
    </source>
</evidence>
<feature type="transmembrane region" description="Helical" evidence="2">
    <location>
        <begin position="60"/>
        <end position="80"/>
    </location>
</feature>
<keyword evidence="2" id="KW-0472">Membrane</keyword>
<dbReference type="AlphaFoldDB" id="A0A1H6IAR9"/>
<gene>
    <name evidence="4" type="ORF">SAMN05192561_102146</name>
</gene>
<dbReference type="STRING" id="1267564.SAMN05192561_102146"/>
<dbReference type="Pfam" id="PF00534">
    <property type="entry name" value="Glycos_transf_1"/>
    <property type="match status" value="1"/>
</dbReference>
<feature type="domain" description="Glycosyl transferase family 1" evidence="3">
    <location>
        <begin position="154"/>
        <end position="310"/>
    </location>
</feature>
<keyword evidence="2" id="KW-1133">Transmembrane helix</keyword>
<keyword evidence="1 4" id="KW-0808">Transferase</keyword>